<dbReference type="EMBL" id="FOKI01000037">
    <property type="protein sequence ID" value="SFB37511.1"/>
    <property type="molecule type" value="Genomic_DNA"/>
</dbReference>
<keyword evidence="3" id="KW-1185">Reference proteome</keyword>
<proteinExistence type="predicted"/>
<keyword evidence="1" id="KW-1133">Transmembrane helix</keyword>
<evidence type="ECO:0000313" key="2">
    <source>
        <dbReference type="EMBL" id="SFB37511.1"/>
    </source>
</evidence>
<name>A0A1I1AHL5_9CLOT</name>
<evidence type="ECO:0000256" key="1">
    <source>
        <dbReference type="SAM" id="Phobius"/>
    </source>
</evidence>
<sequence length="151" mass="17626">MSFHNVLVLSFLFLICCFGLIKQHYYLITASVSKIYCTILLISSLVTLVITFFTSTNVGQIILGILYYVLFLLLYFIRKGISQKAFIGFKSDYCELRKVDNVTLVKNNNQIQLTYTHHMGESYMYFKLDDYDKLIYVLRQVINDNKVNIDV</sequence>
<protein>
    <submittedName>
        <fullName evidence="2">Uncharacterized protein</fullName>
    </submittedName>
</protein>
<evidence type="ECO:0000313" key="3">
    <source>
        <dbReference type="Proteomes" id="UP000198619"/>
    </source>
</evidence>
<dbReference type="Proteomes" id="UP000198619">
    <property type="component" value="Unassembled WGS sequence"/>
</dbReference>
<accession>A0A1I1AHL5</accession>
<feature type="transmembrane region" description="Helical" evidence="1">
    <location>
        <begin position="6"/>
        <end position="28"/>
    </location>
</feature>
<reference evidence="2 3" key="1">
    <citation type="submission" date="2016-10" db="EMBL/GenBank/DDBJ databases">
        <authorList>
            <person name="de Groot N.N."/>
        </authorList>
    </citation>
    <scope>NUCLEOTIDE SEQUENCE [LARGE SCALE GENOMIC DNA]</scope>
    <source>
        <strain evidence="2 3">DSM 12271</strain>
    </source>
</reference>
<feature type="transmembrane region" description="Helical" evidence="1">
    <location>
        <begin position="35"/>
        <end position="53"/>
    </location>
</feature>
<dbReference type="AlphaFoldDB" id="A0A1I1AHL5"/>
<dbReference type="RefSeq" id="WP_090042732.1">
    <property type="nucleotide sequence ID" value="NZ_FOKI01000037.1"/>
</dbReference>
<gene>
    <name evidence="2" type="ORF">SAMN04488528_103725</name>
</gene>
<keyword evidence="1" id="KW-0472">Membrane</keyword>
<organism evidence="2 3">
    <name type="scientific">Clostridium frigidicarnis</name>
    <dbReference type="NCBI Taxonomy" id="84698"/>
    <lineage>
        <taxon>Bacteria</taxon>
        <taxon>Bacillati</taxon>
        <taxon>Bacillota</taxon>
        <taxon>Clostridia</taxon>
        <taxon>Eubacteriales</taxon>
        <taxon>Clostridiaceae</taxon>
        <taxon>Clostridium</taxon>
    </lineage>
</organism>
<keyword evidence="1" id="KW-0812">Transmembrane</keyword>
<feature type="transmembrane region" description="Helical" evidence="1">
    <location>
        <begin position="59"/>
        <end position="77"/>
    </location>
</feature>